<proteinExistence type="predicted"/>
<evidence type="ECO:0000313" key="2">
    <source>
        <dbReference type="Proteomes" id="UP000641954"/>
    </source>
</evidence>
<dbReference type="RefSeq" id="WP_190878809.1">
    <property type="nucleotide sequence ID" value="NZ_JACJSK010000018.1"/>
</dbReference>
<accession>A0ABR8EHF7</accession>
<comment type="caution">
    <text evidence="1">The sequence shown here is derived from an EMBL/GenBank/DDBJ whole genome shotgun (WGS) entry which is preliminary data.</text>
</comment>
<protein>
    <submittedName>
        <fullName evidence="1">Glycosyltransferase family protein</fullName>
    </submittedName>
</protein>
<dbReference type="Proteomes" id="UP000641954">
    <property type="component" value="Unassembled WGS sequence"/>
</dbReference>
<dbReference type="PANTHER" id="PTHR42866:SF1">
    <property type="entry name" value="SPORE COAT POLYSACCHARIDE BIOSYNTHESIS PROTEIN SPSF"/>
    <property type="match status" value="1"/>
</dbReference>
<organism evidence="1 2">
    <name type="scientific">Planktothricoides raciborskii FACHB-1370</name>
    <dbReference type="NCBI Taxonomy" id="2949576"/>
    <lineage>
        <taxon>Bacteria</taxon>
        <taxon>Bacillati</taxon>
        <taxon>Cyanobacteriota</taxon>
        <taxon>Cyanophyceae</taxon>
        <taxon>Oscillatoriophycideae</taxon>
        <taxon>Oscillatoriales</taxon>
        <taxon>Oscillatoriaceae</taxon>
        <taxon>Planktothricoides</taxon>
    </lineage>
</organism>
<sequence length="252" mass="29334">MKIVIIVQARMTSTRLPGKVLKQVLGKPLLEYQIERLQRVKLADEIVIATTKNQTDDPIVDLCVSEAIRRNRLSVAYFRGSESDVLERYYQAAAAHQASVVVRVTSDCPLIDPQVIDRVIDYYLQNQSNYDYVSNGIKRTYPRGMDTEVFSFSVLEQAFLEATAQPDREHVTPFIYLQPQRYRLGHVLYAEDCSHHRWTVDTPEDFDLIKKIIEAVYPNQPNFTLEDCLHLLQKHPEWYFINSHIEQKQYGQ</sequence>
<gene>
    <name evidence="1" type="ORF">H6G72_14290</name>
</gene>
<keyword evidence="2" id="KW-1185">Reference proteome</keyword>
<dbReference type="Gene3D" id="3.90.550.10">
    <property type="entry name" value="Spore Coat Polysaccharide Biosynthesis Protein SpsA, Chain A"/>
    <property type="match status" value="1"/>
</dbReference>
<name>A0ABR8EHF7_9CYAN</name>
<reference evidence="1 2" key="1">
    <citation type="journal article" date="2020" name="ISME J.">
        <title>Comparative genomics reveals insights into cyanobacterial evolution and habitat adaptation.</title>
        <authorList>
            <person name="Chen M.Y."/>
            <person name="Teng W.K."/>
            <person name="Zhao L."/>
            <person name="Hu C.X."/>
            <person name="Zhou Y.K."/>
            <person name="Han B.P."/>
            <person name="Song L.R."/>
            <person name="Shu W.S."/>
        </authorList>
    </citation>
    <scope>NUCLEOTIDE SEQUENCE [LARGE SCALE GENOMIC DNA]</scope>
    <source>
        <strain evidence="1 2">FACHB-1370</strain>
    </source>
</reference>
<dbReference type="PANTHER" id="PTHR42866">
    <property type="entry name" value="3-DEOXY-MANNO-OCTULOSONATE CYTIDYLYLTRANSFERASE"/>
    <property type="match status" value="1"/>
</dbReference>
<dbReference type="InterPro" id="IPR029044">
    <property type="entry name" value="Nucleotide-diphossugar_trans"/>
</dbReference>
<evidence type="ECO:0000313" key="1">
    <source>
        <dbReference type="EMBL" id="MBD2544982.1"/>
    </source>
</evidence>
<dbReference type="CDD" id="cd02518">
    <property type="entry name" value="GT2_SpsF"/>
    <property type="match status" value="1"/>
</dbReference>
<dbReference type="InterPro" id="IPR003329">
    <property type="entry name" value="Cytidylyl_trans"/>
</dbReference>
<dbReference type="Pfam" id="PF02348">
    <property type="entry name" value="CTP_transf_3"/>
    <property type="match status" value="1"/>
</dbReference>
<dbReference type="SUPFAM" id="SSF53448">
    <property type="entry name" value="Nucleotide-diphospho-sugar transferases"/>
    <property type="match status" value="1"/>
</dbReference>
<dbReference type="EMBL" id="JACJSK010000018">
    <property type="protein sequence ID" value="MBD2544982.1"/>
    <property type="molecule type" value="Genomic_DNA"/>
</dbReference>